<feature type="transmembrane region" description="Helical" evidence="7">
    <location>
        <begin position="134"/>
        <end position="151"/>
    </location>
</feature>
<accession>A0A9D1KNF3</accession>
<dbReference type="NCBIfam" id="TIGR03144">
    <property type="entry name" value="cytochr_II_ccsB"/>
    <property type="match status" value="1"/>
</dbReference>
<feature type="transmembrane region" description="Helical" evidence="7">
    <location>
        <begin position="309"/>
        <end position="331"/>
    </location>
</feature>
<organism evidence="9 10">
    <name type="scientific">Candidatus Avipropionibacterium avicola</name>
    <dbReference type="NCBI Taxonomy" id="2840701"/>
    <lineage>
        <taxon>Bacteria</taxon>
        <taxon>Bacillati</taxon>
        <taxon>Actinomycetota</taxon>
        <taxon>Actinomycetes</taxon>
        <taxon>Propionibacteriales</taxon>
        <taxon>Propionibacteriaceae</taxon>
        <taxon>Propionibacteriaceae incertae sedis</taxon>
        <taxon>Candidatus Avipropionibacterium</taxon>
    </lineage>
</organism>
<feature type="region of interest" description="Disordered" evidence="6">
    <location>
        <begin position="26"/>
        <end position="80"/>
    </location>
</feature>
<dbReference type="InterPro" id="IPR017562">
    <property type="entry name" value="Cyt_c_biogenesis_CcsA"/>
</dbReference>
<reference evidence="9" key="1">
    <citation type="submission" date="2020-10" db="EMBL/GenBank/DDBJ databases">
        <authorList>
            <person name="Gilroy R."/>
        </authorList>
    </citation>
    <scope>NUCLEOTIDE SEQUENCE</scope>
    <source>
        <strain evidence="9">ChiGjej1B1-24693</strain>
    </source>
</reference>
<dbReference type="PANTHER" id="PTHR30071:SF1">
    <property type="entry name" value="CYTOCHROME B_B6 PROTEIN-RELATED"/>
    <property type="match status" value="1"/>
</dbReference>
<dbReference type="Pfam" id="PF01578">
    <property type="entry name" value="Cytochrom_C_asm"/>
    <property type="match status" value="1"/>
</dbReference>
<comment type="caution">
    <text evidence="9">The sequence shown here is derived from an EMBL/GenBank/DDBJ whole genome shotgun (WGS) entry which is preliminary data.</text>
</comment>
<dbReference type="Proteomes" id="UP000886842">
    <property type="component" value="Unassembled WGS sequence"/>
</dbReference>
<comment type="subcellular location">
    <subcellularLocation>
        <location evidence="1">Membrane</location>
        <topology evidence="1">Multi-pass membrane protein</topology>
    </subcellularLocation>
</comment>
<dbReference type="PANTHER" id="PTHR30071">
    <property type="entry name" value="HEME EXPORTER PROTEIN C"/>
    <property type="match status" value="1"/>
</dbReference>
<keyword evidence="5 7" id="KW-0472">Membrane</keyword>
<evidence type="ECO:0000256" key="6">
    <source>
        <dbReference type="SAM" id="MobiDB-lite"/>
    </source>
</evidence>
<dbReference type="InterPro" id="IPR045062">
    <property type="entry name" value="Cyt_c_biogenesis_CcsA/CcmC"/>
</dbReference>
<keyword evidence="4 7" id="KW-1133">Transmembrane helix</keyword>
<dbReference type="GO" id="GO:0005886">
    <property type="term" value="C:plasma membrane"/>
    <property type="evidence" value="ECO:0007669"/>
    <property type="project" value="TreeGrafter"/>
</dbReference>
<evidence type="ECO:0000313" key="10">
    <source>
        <dbReference type="Proteomes" id="UP000886842"/>
    </source>
</evidence>
<dbReference type="InterPro" id="IPR002541">
    <property type="entry name" value="Cyt_c_assembly"/>
</dbReference>
<dbReference type="AlphaFoldDB" id="A0A9D1KNF3"/>
<gene>
    <name evidence="9" type="primary">ccsB</name>
    <name evidence="9" type="ORF">IAA98_06715</name>
</gene>
<feature type="transmembrane region" description="Helical" evidence="7">
    <location>
        <begin position="283"/>
        <end position="302"/>
    </location>
</feature>
<feature type="transmembrane region" description="Helical" evidence="7">
    <location>
        <begin position="245"/>
        <end position="268"/>
    </location>
</feature>
<feature type="domain" description="Cytochrome c assembly protein" evidence="8">
    <location>
        <begin position="128"/>
        <end position="335"/>
    </location>
</feature>
<proteinExistence type="predicted"/>
<evidence type="ECO:0000259" key="8">
    <source>
        <dbReference type="Pfam" id="PF01578"/>
    </source>
</evidence>
<protein>
    <submittedName>
        <fullName evidence="9">C-type cytochrome biogenesis protein CcsB</fullName>
    </submittedName>
</protein>
<evidence type="ECO:0000256" key="1">
    <source>
        <dbReference type="ARBA" id="ARBA00004141"/>
    </source>
</evidence>
<evidence type="ECO:0000256" key="7">
    <source>
        <dbReference type="SAM" id="Phobius"/>
    </source>
</evidence>
<name>A0A9D1KNF3_9ACTN</name>
<sequence>MVLFIVALICHAAEWGFARTVSSRSEGRSRVRRTSTAERRQRSLATVGGSESEVAGTESGPDAEADPAADPVGDEDRGVADGAAEQLSARERRIEMAGRLGLNISLIATACVVAGVVLRGIAAQRFPWGNMYEFTISAVAFIAIATVVMGYKFSMRWLGLPVALILSLTLGLAYTALYVDVAPLVPALTSPWFVIHIAGATIAGAAFNLGALASILYLIRSRMERKEKVSGYFTRMPSAEKLDAIAYRLHAFSFPLWTFAVAAGAVWAQSAWGRFWGWDPKETWALVTWVIYACYLHARVTAGWKGKRAAIIAIIGVASFWFNFYGVNILFDGLHSYSGL</sequence>
<evidence type="ECO:0000313" key="9">
    <source>
        <dbReference type="EMBL" id="HIT75258.1"/>
    </source>
</evidence>
<dbReference type="GO" id="GO:0017004">
    <property type="term" value="P:cytochrome complex assembly"/>
    <property type="evidence" value="ECO:0007669"/>
    <property type="project" value="UniProtKB-KW"/>
</dbReference>
<feature type="transmembrane region" description="Helical" evidence="7">
    <location>
        <begin position="191"/>
        <end position="219"/>
    </location>
</feature>
<evidence type="ECO:0000256" key="3">
    <source>
        <dbReference type="ARBA" id="ARBA00022748"/>
    </source>
</evidence>
<keyword evidence="3" id="KW-0201">Cytochrome c-type biogenesis</keyword>
<evidence type="ECO:0000256" key="4">
    <source>
        <dbReference type="ARBA" id="ARBA00022989"/>
    </source>
</evidence>
<evidence type="ECO:0000256" key="2">
    <source>
        <dbReference type="ARBA" id="ARBA00022692"/>
    </source>
</evidence>
<feature type="compositionally biased region" description="Basic and acidic residues" evidence="6">
    <location>
        <begin position="26"/>
        <end position="41"/>
    </location>
</feature>
<evidence type="ECO:0000256" key="5">
    <source>
        <dbReference type="ARBA" id="ARBA00023136"/>
    </source>
</evidence>
<feature type="transmembrane region" description="Helical" evidence="7">
    <location>
        <begin position="100"/>
        <end position="122"/>
    </location>
</feature>
<reference evidence="9" key="2">
    <citation type="journal article" date="2021" name="PeerJ">
        <title>Extensive microbial diversity within the chicken gut microbiome revealed by metagenomics and culture.</title>
        <authorList>
            <person name="Gilroy R."/>
            <person name="Ravi A."/>
            <person name="Getino M."/>
            <person name="Pursley I."/>
            <person name="Horton D.L."/>
            <person name="Alikhan N.F."/>
            <person name="Baker D."/>
            <person name="Gharbi K."/>
            <person name="Hall N."/>
            <person name="Watson M."/>
            <person name="Adriaenssens E.M."/>
            <person name="Foster-Nyarko E."/>
            <person name="Jarju S."/>
            <person name="Secka A."/>
            <person name="Antonio M."/>
            <person name="Oren A."/>
            <person name="Chaudhuri R.R."/>
            <person name="La Ragione R."/>
            <person name="Hildebrand F."/>
            <person name="Pallen M.J."/>
        </authorList>
    </citation>
    <scope>NUCLEOTIDE SEQUENCE</scope>
    <source>
        <strain evidence="9">ChiGjej1B1-24693</strain>
    </source>
</reference>
<feature type="transmembrane region" description="Helical" evidence="7">
    <location>
        <begin position="158"/>
        <end position="179"/>
    </location>
</feature>
<dbReference type="GO" id="GO:0020037">
    <property type="term" value="F:heme binding"/>
    <property type="evidence" value="ECO:0007669"/>
    <property type="project" value="InterPro"/>
</dbReference>
<keyword evidence="2 7" id="KW-0812">Transmembrane</keyword>
<dbReference type="EMBL" id="DVLP01000205">
    <property type="protein sequence ID" value="HIT75258.1"/>
    <property type="molecule type" value="Genomic_DNA"/>
</dbReference>